<feature type="transmembrane region" description="Helical" evidence="1">
    <location>
        <begin position="73"/>
        <end position="97"/>
    </location>
</feature>
<dbReference type="Proteomes" id="UP000010366">
    <property type="component" value="Chromosome"/>
</dbReference>
<proteinExistence type="predicted"/>
<dbReference type="KEGG" id="cmp:Cha6605_0224"/>
<dbReference type="AlphaFoldDB" id="K9UAR7"/>
<dbReference type="EMBL" id="CP003600">
    <property type="protein sequence ID" value="AFY91526.1"/>
    <property type="molecule type" value="Genomic_DNA"/>
</dbReference>
<keyword evidence="1" id="KW-1133">Transmembrane helix</keyword>
<accession>K9UAR7</accession>
<feature type="transmembrane region" description="Helical" evidence="1">
    <location>
        <begin position="109"/>
        <end position="127"/>
    </location>
</feature>
<protein>
    <submittedName>
        <fullName evidence="2">Uncharacterized protein</fullName>
    </submittedName>
</protein>
<evidence type="ECO:0000256" key="1">
    <source>
        <dbReference type="SAM" id="Phobius"/>
    </source>
</evidence>
<organism evidence="2 3">
    <name type="scientific">Chamaesiphon minutus (strain ATCC 27169 / PCC 6605)</name>
    <dbReference type="NCBI Taxonomy" id="1173020"/>
    <lineage>
        <taxon>Bacteria</taxon>
        <taxon>Bacillati</taxon>
        <taxon>Cyanobacteriota</taxon>
        <taxon>Cyanophyceae</taxon>
        <taxon>Gomontiellales</taxon>
        <taxon>Chamaesiphonaceae</taxon>
        <taxon>Chamaesiphon</taxon>
    </lineage>
</organism>
<feature type="transmembrane region" description="Helical" evidence="1">
    <location>
        <begin position="15"/>
        <end position="40"/>
    </location>
</feature>
<gene>
    <name evidence="2" type="ORF">Cha6605_0224</name>
</gene>
<evidence type="ECO:0000313" key="2">
    <source>
        <dbReference type="EMBL" id="AFY91526.1"/>
    </source>
</evidence>
<dbReference type="STRING" id="1173020.Cha6605_0224"/>
<sequence length="170" mass="18961">MGLFYEITVIFYTMFNWWMIIFLLPFGAVYSLFAAVYSLIEQSKKLSGSESEAILHANYIQPAEQYTLIGSSIAIAILWLIPVVVDLIFSSVAVFVAYLLNNNLSLDDVYFIGLTPSIILFITFLSTRIREMLSNNINSSIYTSVGAIGIITNTFIVERGGYLTAKILGI</sequence>
<dbReference type="HOGENOM" id="CLU_1567900_0_0_3"/>
<evidence type="ECO:0000313" key="3">
    <source>
        <dbReference type="Proteomes" id="UP000010366"/>
    </source>
</evidence>
<keyword evidence="1" id="KW-0812">Transmembrane</keyword>
<name>K9UAR7_CHAP6</name>
<reference evidence="2 3" key="1">
    <citation type="submission" date="2012-05" db="EMBL/GenBank/DDBJ databases">
        <title>Finished chromosome of genome of Chamaesiphon sp. PCC 6605.</title>
        <authorList>
            <consortium name="US DOE Joint Genome Institute"/>
            <person name="Gugger M."/>
            <person name="Coursin T."/>
            <person name="Rippka R."/>
            <person name="Tandeau De Marsac N."/>
            <person name="Huntemann M."/>
            <person name="Wei C.-L."/>
            <person name="Han J."/>
            <person name="Detter J.C."/>
            <person name="Han C."/>
            <person name="Tapia R."/>
            <person name="Chen A."/>
            <person name="Kyrpides N."/>
            <person name="Mavromatis K."/>
            <person name="Markowitz V."/>
            <person name="Szeto E."/>
            <person name="Ivanova N."/>
            <person name="Pagani I."/>
            <person name="Pati A."/>
            <person name="Goodwin L."/>
            <person name="Nordberg H.P."/>
            <person name="Cantor M.N."/>
            <person name="Hua S.X."/>
            <person name="Woyke T."/>
            <person name="Kerfeld C.A."/>
        </authorList>
    </citation>
    <scope>NUCLEOTIDE SEQUENCE [LARGE SCALE GENOMIC DNA]</scope>
    <source>
        <strain evidence="3">ATCC 27169 / PCC 6605</strain>
    </source>
</reference>
<keyword evidence="3" id="KW-1185">Reference proteome</keyword>
<keyword evidence="1" id="KW-0472">Membrane</keyword>